<dbReference type="AlphaFoldDB" id="A0AAE0C3U2"/>
<name>A0AAE0C3U2_9CHLO</name>
<gene>
    <name evidence="1" type="ORF">CYMTET_42556</name>
</gene>
<evidence type="ECO:0000313" key="1">
    <source>
        <dbReference type="EMBL" id="KAK3247966.1"/>
    </source>
</evidence>
<sequence>MHAAGGSGTAHSQPAQDLPGTLLTLADFGSMEDMDRGVGLELKAKSGLKYTGKKDEDREAFVRRFIEYVEEFRRAHESRLRRQTKAASFQALSHTRKDFC</sequence>
<comment type="caution">
    <text evidence="1">The sequence shown here is derived from an EMBL/GenBank/DDBJ whole genome shotgun (WGS) entry which is preliminary data.</text>
</comment>
<accession>A0AAE0C3U2</accession>
<keyword evidence="2" id="KW-1185">Reference proteome</keyword>
<proteinExistence type="predicted"/>
<protein>
    <submittedName>
        <fullName evidence="1">Uncharacterized protein</fullName>
    </submittedName>
</protein>
<reference evidence="1 2" key="1">
    <citation type="journal article" date="2015" name="Genome Biol. Evol.">
        <title>Comparative Genomics of a Bacterivorous Green Alga Reveals Evolutionary Causalities and Consequences of Phago-Mixotrophic Mode of Nutrition.</title>
        <authorList>
            <person name="Burns J.A."/>
            <person name="Paasch A."/>
            <person name="Narechania A."/>
            <person name="Kim E."/>
        </authorList>
    </citation>
    <scope>NUCLEOTIDE SEQUENCE [LARGE SCALE GENOMIC DNA]</scope>
    <source>
        <strain evidence="1 2">PLY_AMNH</strain>
    </source>
</reference>
<evidence type="ECO:0000313" key="2">
    <source>
        <dbReference type="Proteomes" id="UP001190700"/>
    </source>
</evidence>
<dbReference type="EMBL" id="LGRX02028524">
    <property type="protein sequence ID" value="KAK3247966.1"/>
    <property type="molecule type" value="Genomic_DNA"/>
</dbReference>
<dbReference type="Proteomes" id="UP001190700">
    <property type="component" value="Unassembled WGS sequence"/>
</dbReference>
<organism evidence="1 2">
    <name type="scientific">Cymbomonas tetramitiformis</name>
    <dbReference type="NCBI Taxonomy" id="36881"/>
    <lineage>
        <taxon>Eukaryota</taxon>
        <taxon>Viridiplantae</taxon>
        <taxon>Chlorophyta</taxon>
        <taxon>Pyramimonadophyceae</taxon>
        <taxon>Pyramimonadales</taxon>
        <taxon>Pyramimonadaceae</taxon>
        <taxon>Cymbomonas</taxon>
    </lineage>
</organism>